<accession>A0AB35HYB7</accession>
<evidence type="ECO:0008006" key="3">
    <source>
        <dbReference type="Google" id="ProtNLM"/>
    </source>
</evidence>
<evidence type="ECO:0000313" key="1">
    <source>
        <dbReference type="EMBL" id="MCX2802245.1"/>
    </source>
</evidence>
<sequence>MQINDSISIRDLLWEWAYVYRERPGDSVGYPCKSAFQLLTPVHSVEAADVQRAELTDSVVREWLQIMQARSNSEAVRTELEVFWARYYECRDVRSAAKKLGLTRTKICEYCSRIEASIEVLFQLRAKAA</sequence>
<reference evidence="1" key="1">
    <citation type="submission" date="2022-11" db="EMBL/GenBank/DDBJ databases">
        <title>Chitin-degrading and fungicidal potential of chitinolytic bacterial strains from marine environment of the Pacific Ocean regions.</title>
        <authorList>
            <person name="Pentekhina I."/>
            <person name="Nedashkovskaya O."/>
            <person name="Seitkalieva A."/>
            <person name="Podvolotskaya A."/>
            <person name="Tekutyeva L."/>
            <person name="Balabanova L."/>
        </authorList>
    </citation>
    <scope>NUCLEOTIDE SEQUENCE</scope>
    <source>
        <strain evidence="1">KMM 6838</strain>
    </source>
</reference>
<dbReference type="Proteomes" id="UP001209730">
    <property type="component" value="Unassembled WGS sequence"/>
</dbReference>
<proteinExistence type="predicted"/>
<protein>
    <recommendedName>
        <fullName evidence="3">Phage antitermination protein Q</fullName>
    </recommendedName>
</protein>
<dbReference type="EMBL" id="JAPHQB010000015">
    <property type="protein sequence ID" value="MCX2802245.1"/>
    <property type="molecule type" value="Genomic_DNA"/>
</dbReference>
<organism evidence="1 2">
    <name type="scientific">Microbulbifer thermotolerans</name>
    <dbReference type="NCBI Taxonomy" id="252514"/>
    <lineage>
        <taxon>Bacteria</taxon>
        <taxon>Pseudomonadati</taxon>
        <taxon>Pseudomonadota</taxon>
        <taxon>Gammaproteobacteria</taxon>
        <taxon>Cellvibrionales</taxon>
        <taxon>Microbulbiferaceae</taxon>
        <taxon>Microbulbifer</taxon>
    </lineage>
</organism>
<evidence type="ECO:0000313" key="2">
    <source>
        <dbReference type="Proteomes" id="UP001209730"/>
    </source>
</evidence>
<gene>
    <name evidence="1" type="ORF">OQJ68_10655</name>
</gene>
<comment type="caution">
    <text evidence="1">The sequence shown here is derived from an EMBL/GenBank/DDBJ whole genome shotgun (WGS) entry which is preliminary data.</text>
</comment>
<name>A0AB35HYB7_MICTH</name>
<dbReference type="AlphaFoldDB" id="A0AB35HYB7"/>
<dbReference type="RefSeq" id="WP_266066219.1">
    <property type="nucleotide sequence ID" value="NZ_JAPHQB010000015.1"/>
</dbReference>